<dbReference type="SUPFAM" id="SSF81383">
    <property type="entry name" value="F-box domain"/>
    <property type="match status" value="1"/>
</dbReference>
<sequence length="378" mass="43220">MSGNLLESTILPGELIEEILVRVPASYLVKFKIVCKSWNALISSSKFAKKQLHRSTSDPTRIRPRLACLAMEKILFYSVQSFFKNPSASAFTEDACFQIDDELRIFGSCNGLLCIGLRKGKFMCRAPRRCKFIRLWNPCTGSVSDWLKIEQDGCVYGFGYDHVHDKYKFIDCYWKHGHKVHTFGSNSCTTINQDLPFEHPMEWTGKFVNGTLNWVARPQGNFTKWDILSFDLANENFCQISLPNRNDSDDDLFPVLGVWRDSLSVCFNEKESRLVLWVMKEYGVQESWTKLVTISSDHKVFSISDARFCSDLAASFCPRSHDSISSFKLVMLSASSLEPPQYEDIYDIYPGDRHVYHESLVSPCHLGLPSFLYGSTIH</sequence>
<dbReference type="Proteomes" id="UP000289738">
    <property type="component" value="Chromosome A09"/>
</dbReference>
<protein>
    <recommendedName>
        <fullName evidence="1">F-box domain-containing protein</fullName>
    </recommendedName>
</protein>
<reference evidence="2 3" key="1">
    <citation type="submission" date="2019-01" db="EMBL/GenBank/DDBJ databases">
        <title>Sequencing of cultivated peanut Arachis hypogaea provides insights into genome evolution and oil improvement.</title>
        <authorList>
            <person name="Chen X."/>
        </authorList>
    </citation>
    <scope>NUCLEOTIDE SEQUENCE [LARGE SCALE GENOMIC DNA]</scope>
    <source>
        <strain evidence="3">cv. Fuhuasheng</strain>
        <tissue evidence="2">Leaves</tissue>
    </source>
</reference>
<feature type="domain" description="F-box" evidence="1">
    <location>
        <begin position="5"/>
        <end position="51"/>
    </location>
</feature>
<gene>
    <name evidence="2" type="ORF">Ahy_A09g041656</name>
</gene>
<evidence type="ECO:0000313" key="2">
    <source>
        <dbReference type="EMBL" id="RYR36702.1"/>
    </source>
</evidence>
<dbReference type="InterPro" id="IPR013187">
    <property type="entry name" value="F-box-assoc_dom_typ3"/>
</dbReference>
<organism evidence="2 3">
    <name type="scientific">Arachis hypogaea</name>
    <name type="common">Peanut</name>
    <dbReference type="NCBI Taxonomy" id="3818"/>
    <lineage>
        <taxon>Eukaryota</taxon>
        <taxon>Viridiplantae</taxon>
        <taxon>Streptophyta</taxon>
        <taxon>Embryophyta</taxon>
        <taxon>Tracheophyta</taxon>
        <taxon>Spermatophyta</taxon>
        <taxon>Magnoliopsida</taxon>
        <taxon>eudicotyledons</taxon>
        <taxon>Gunneridae</taxon>
        <taxon>Pentapetalae</taxon>
        <taxon>rosids</taxon>
        <taxon>fabids</taxon>
        <taxon>Fabales</taxon>
        <taxon>Fabaceae</taxon>
        <taxon>Papilionoideae</taxon>
        <taxon>50 kb inversion clade</taxon>
        <taxon>dalbergioids sensu lato</taxon>
        <taxon>Dalbergieae</taxon>
        <taxon>Pterocarpus clade</taxon>
        <taxon>Arachis</taxon>
    </lineage>
</organism>
<dbReference type="STRING" id="3818.A0A445BDF3"/>
<accession>A0A445BDF3</accession>
<evidence type="ECO:0000259" key="1">
    <source>
        <dbReference type="PROSITE" id="PS50181"/>
    </source>
</evidence>
<dbReference type="AlphaFoldDB" id="A0A445BDF3"/>
<dbReference type="PROSITE" id="PS50181">
    <property type="entry name" value="FBOX"/>
    <property type="match status" value="1"/>
</dbReference>
<dbReference type="PANTHER" id="PTHR31672:SF13">
    <property type="entry name" value="F-BOX PROTEIN CPR30-LIKE"/>
    <property type="match status" value="1"/>
</dbReference>
<dbReference type="CDD" id="cd22157">
    <property type="entry name" value="F-box_AtFBW1-like"/>
    <property type="match status" value="1"/>
</dbReference>
<keyword evidence="3" id="KW-1185">Reference proteome</keyword>
<dbReference type="PANTHER" id="PTHR31672">
    <property type="entry name" value="BNACNNG10540D PROTEIN"/>
    <property type="match status" value="1"/>
</dbReference>
<comment type="caution">
    <text evidence="2">The sequence shown here is derived from an EMBL/GenBank/DDBJ whole genome shotgun (WGS) entry which is preliminary data.</text>
</comment>
<dbReference type="InterPro" id="IPR036047">
    <property type="entry name" value="F-box-like_dom_sf"/>
</dbReference>
<dbReference type="Gene3D" id="1.20.1280.50">
    <property type="match status" value="1"/>
</dbReference>
<dbReference type="NCBIfam" id="TIGR01640">
    <property type="entry name" value="F_box_assoc_1"/>
    <property type="match status" value="1"/>
</dbReference>
<proteinExistence type="predicted"/>
<dbReference type="Pfam" id="PF00646">
    <property type="entry name" value="F-box"/>
    <property type="match status" value="1"/>
</dbReference>
<dbReference type="OrthoDB" id="1425577at2759"/>
<dbReference type="Pfam" id="PF08268">
    <property type="entry name" value="FBA_3"/>
    <property type="match status" value="1"/>
</dbReference>
<dbReference type="EMBL" id="SDMP01000009">
    <property type="protein sequence ID" value="RYR36702.1"/>
    <property type="molecule type" value="Genomic_DNA"/>
</dbReference>
<name>A0A445BDF3_ARAHY</name>
<dbReference type="InterPro" id="IPR050796">
    <property type="entry name" value="SCF_F-box_component"/>
</dbReference>
<dbReference type="SMART" id="SM00256">
    <property type="entry name" value="FBOX"/>
    <property type="match status" value="1"/>
</dbReference>
<evidence type="ECO:0000313" key="3">
    <source>
        <dbReference type="Proteomes" id="UP000289738"/>
    </source>
</evidence>
<dbReference type="InterPro" id="IPR017451">
    <property type="entry name" value="F-box-assoc_interact_dom"/>
</dbReference>
<dbReference type="InterPro" id="IPR001810">
    <property type="entry name" value="F-box_dom"/>
</dbReference>
<dbReference type="Gramene" id="arahy.Tifrunner.gnm2.ann2.Ah09g431300.1">
    <property type="protein sequence ID" value="arahy.Tifrunner.gnm2.ann2.Ah09g431300.1-CDS-1"/>
    <property type="gene ID" value="arahy.Tifrunner.gnm2.ann2.Ah09g431300"/>
</dbReference>